<proteinExistence type="predicted"/>
<dbReference type="EMBL" id="QXCT01000001">
    <property type="protein sequence ID" value="MDW9250969.1"/>
    <property type="molecule type" value="Genomic_DNA"/>
</dbReference>
<accession>A0AAW9CQU1</accession>
<reference evidence="2" key="1">
    <citation type="submission" date="2018-08" db="EMBL/GenBank/DDBJ databases">
        <title>Identification of Burkholderia cepacia strains that express a Burkholderia pseudomallei-like capsular polysaccharide.</title>
        <authorList>
            <person name="Burtnick M.N."/>
            <person name="Vongsouvath M."/>
            <person name="Newton P."/>
            <person name="Wuthiekanun V."/>
            <person name="Limmathurotsakul D."/>
            <person name="Brett P.J."/>
            <person name="Chantratita N."/>
            <person name="Dance D.A."/>
        </authorList>
    </citation>
    <scope>NUCLEOTIDE SEQUENCE</scope>
    <source>
        <strain evidence="2">SBXCC001</strain>
    </source>
</reference>
<dbReference type="AlphaFoldDB" id="A0AAW9CQU1"/>
<dbReference type="Proteomes" id="UP001272137">
    <property type="component" value="Unassembled WGS sequence"/>
</dbReference>
<evidence type="ECO:0000256" key="1">
    <source>
        <dbReference type="SAM" id="MobiDB-lite"/>
    </source>
</evidence>
<sequence>MKACNAAALPPDSTPGRIKRREIGVETDMPRGHSDGNAMSILETAQRQYEHAAWQADAPGRARGKTK</sequence>
<evidence type="ECO:0000313" key="3">
    <source>
        <dbReference type="Proteomes" id="UP001272137"/>
    </source>
</evidence>
<feature type="compositionally biased region" description="Basic and acidic residues" evidence="1">
    <location>
        <begin position="21"/>
        <end position="34"/>
    </location>
</feature>
<comment type="caution">
    <text evidence="2">The sequence shown here is derived from an EMBL/GenBank/DDBJ whole genome shotgun (WGS) entry which is preliminary data.</text>
</comment>
<name>A0AAW9CQU1_BURTH</name>
<gene>
    <name evidence="2" type="ORF">C7S16_5881</name>
</gene>
<evidence type="ECO:0000313" key="2">
    <source>
        <dbReference type="EMBL" id="MDW9250969.1"/>
    </source>
</evidence>
<feature type="region of interest" description="Disordered" evidence="1">
    <location>
        <begin position="1"/>
        <end position="37"/>
    </location>
</feature>
<organism evidence="2 3">
    <name type="scientific">Burkholderia thailandensis</name>
    <dbReference type="NCBI Taxonomy" id="57975"/>
    <lineage>
        <taxon>Bacteria</taxon>
        <taxon>Pseudomonadati</taxon>
        <taxon>Pseudomonadota</taxon>
        <taxon>Betaproteobacteria</taxon>
        <taxon>Burkholderiales</taxon>
        <taxon>Burkholderiaceae</taxon>
        <taxon>Burkholderia</taxon>
        <taxon>pseudomallei group</taxon>
    </lineage>
</organism>
<protein>
    <submittedName>
        <fullName evidence="2">Uncharacterized protein</fullName>
    </submittedName>
</protein>